<organism evidence="10 11">
    <name type="scientific">Aerococcus viridans (strain ATCC 11563 / DSM 20340 / CCUG 4311 / JCM 20461 / NBRC 12219 / NCTC 8251 / M1)</name>
    <dbReference type="NCBI Taxonomy" id="655812"/>
    <lineage>
        <taxon>Bacteria</taxon>
        <taxon>Bacillati</taxon>
        <taxon>Bacillota</taxon>
        <taxon>Bacilli</taxon>
        <taxon>Lactobacillales</taxon>
        <taxon>Aerococcaceae</taxon>
        <taxon>Aerococcus</taxon>
    </lineage>
</organism>
<evidence type="ECO:0000256" key="4">
    <source>
        <dbReference type="ARBA" id="ARBA00022989"/>
    </source>
</evidence>
<dbReference type="Pfam" id="PF04069">
    <property type="entry name" value="OpuAC"/>
    <property type="match status" value="1"/>
</dbReference>
<keyword evidence="10" id="KW-0378">Hydrolase</keyword>
<feature type="transmembrane region" description="Helical" evidence="8">
    <location>
        <begin position="81"/>
        <end position="111"/>
    </location>
</feature>
<keyword evidence="3 8" id="KW-0812">Transmembrane</keyword>
<keyword evidence="2 8" id="KW-0813">Transport</keyword>
<feature type="transmembrane region" description="Helical" evidence="8">
    <location>
        <begin position="41"/>
        <end position="61"/>
    </location>
</feature>
<dbReference type="InterPro" id="IPR007210">
    <property type="entry name" value="ABC_Gly_betaine_transp_sub-bd"/>
</dbReference>
<proteinExistence type="inferred from homology"/>
<comment type="similarity">
    <text evidence="8">Belongs to the binding-protein-dependent transport system permease family.</text>
</comment>
<evidence type="ECO:0000256" key="3">
    <source>
        <dbReference type="ARBA" id="ARBA00022692"/>
    </source>
</evidence>
<evidence type="ECO:0000256" key="6">
    <source>
        <dbReference type="ARBA" id="ARBA00035642"/>
    </source>
</evidence>
<keyword evidence="5 8" id="KW-0472">Membrane</keyword>
<dbReference type="PANTHER" id="PTHR30177">
    <property type="entry name" value="GLYCINE BETAINE/L-PROLINE TRANSPORT SYSTEM PERMEASE PROTEIN PROW"/>
    <property type="match status" value="1"/>
</dbReference>
<dbReference type="Gene3D" id="3.40.190.120">
    <property type="entry name" value="Osmoprotection protein (prox), domain 2"/>
    <property type="match status" value="1"/>
</dbReference>
<dbReference type="PROSITE" id="PS50928">
    <property type="entry name" value="ABC_TM1"/>
    <property type="match status" value="1"/>
</dbReference>
<feature type="non-terminal residue" evidence="10">
    <location>
        <position position="1"/>
    </location>
</feature>
<dbReference type="CDD" id="cd06261">
    <property type="entry name" value="TM_PBP2"/>
    <property type="match status" value="1"/>
</dbReference>
<dbReference type="InterPro" id="IPR051204">
    <property type="entry name" value="ABC_transp_perm/SBD"/>
</dbReference>
<dbReference type="Gene3D" id="1.10.3720.10">
    <property type="entry name" value="MetI-like"/>
    <property type="match status" value="1"/>
</dbReference>
<evidence type="ECO:0000313" key="10">
    <source>
        <dbReference type="EMBL" id="EFG50286.1"/>
    </source>
</evidence>
<sequence length="529" mass="58035">CAILNYLHTPCNLKGVIMNDFFLTLIERKDQLFTATYEHMAISLLALFIACVIAIPLAIWLSDHRKYAEPVLQFASILQTIPSLALLGLLIPLVGIGSVPALIALVVYAILPILQNTYIGFVEIDPTIEEAAIAFGMPRRRRLFKVELPIAMPVVISGIRTSLVLTIGTATLATLIGAGGLGSLIMLGIDRNDSNLTLIGAIASSLLAIIFGALIKWLENKKMKTILISLLVLFVGIGGPILAQRLTGQVTNVTIAGKLGSEPEILINMYKEIIEADNDDVNVDVKGNFGKTSFLFSALDNNEIDIYPEFSGTVLESLVDVDEATDTSDFDQADTYQLARDLLKEQYDMTFLEPFSFENTYALAVKRDFAEDNDLETISDLAKVEDEITAGFTLEFIDRQDGYVGIQELYGLTFPSVKSLEPALRYNAINNNEVNVIDAYSTDSQILEYDLITLEDDLGLFPNYQGGPLMNVDFAEDHPEIVASLNKLSGLVTEDEMIQMNYAVNVEGQEPSQVAHDFLVDKGLIGEDA</sequence>
<dbReference type="SUPFAM" id="SSF53850">
    <property type="entry name" value="Periplasmic binding protein-like II"/>
    <property type="match status" value="1"/>
</dbReference>
<keyword evidence="11" id="KW-1185">Reference proteome</keyword>
<evidence type="ECO:0000256" key="8">
    <source>
        <dbReference type="RuleBase" id="RU363032"/>
    </source>
</evidence>
<feature type="domain" description="ABC transmembrane type-1" evidence="9">
    <location>
        <begin position="36"/>
        <end position="215"/>
    </location>
</feature>
<dbReference type="InterPro" id="IPR035906">
    <property type="entry name" value="MetI-like_sf"/>
</dbReference>
<dbReference type="InterPro" id="IPR000515">
    <property type="entry name" value="MetI-like"/>
</dbReference>
<dbReference type="CDD" id="cd13610">
    <property type="entry name" value="PBP2_ChoS"/>
    <property type="match status" value="1"/>
</dbReference>
<evidence type="ECO:0000256" key="2">
    <source>
        <dbReference type="ARBA" id="ARBA00022448"/>
    </source>
</evidence>
<feature type="transmembrane region" description="Helical" evidence="8">
    <location>
        <begin position="196"/>
        <end position="218"/>
    </location>
</feature>
<protein>
    <submittedName>
        <fullName evidence="10">ABC transporter, substrate-binding protein, QAT family</fullName>
        <ecNumber evidence="10">3.6.3.32</ecNumber>
    </submittedName>
</protein>
<dbReference type="EMBL" id="ADNT01000032">
    <property type="protein sequence ID" value="EFG50286.1"/>
    <property type="molecule type" value="Genomic_DNA"/>
</dbReference>
<evidence type="ECO:0000313" key="11">
    <source>
        <dbReference type="Proteomes" id="UP000003764"/>
    </source>
</evidence>
<reference evidence="10 11" key="1">
    <citation type="submission" date="2010-04" db="EMBL/GenBank/DDBJ databases">
        <authorList>
            <person name="Muzny D."/>
            <person name="Qin X."/>
            <person name="Deng J."/>
            <person name="Jiang H."/>
            <person name="Liu Y."/>
            <person name="Qu J."/>
            <person name="Song X.-Z."/>
            <person name="Zhang L."/>
            <person name="Thornton R."/>
            <person name="Coyle M."/>
            <person name="Francisco L."/>
            <person name="Jackson L."/>
            <person name="Javaid M."/>
            <person name="Korchina V."/>
            <person name="Kovar C."/>
            <person name="Mata R."/>
            <person name="Mathew T."/>
            <person name="Ngo R."/>
            <person name="Nguyen L."/>
            <person name="Nguyen N."/>
            <person name="Okwuonu G."/>
            <person name="Ongeri F."/>
            <person name="Pham C."/>
            <person name="Simmons D."/>
            <person name="Wilczek-Boney K."/>
            <person name="Hale W."/>
            <person name="Jakkamsetti A."/>
            <person name="Pham P."/>
            <person name="Ruth R."/>
            <person name="San Lucas F."/>
            <person name="Warren J."/>
            <person name="Zhang J."/>
            <person name="Zhao Z."/>
            <person name="Zhou C."/>
            <person name="Zhu D."/>
            <person name="Lee S."/>
            <person name="Bess C."/>
            <person name="Blankenburg K."/>
            <person name="Forbes L."/>
            <person name="Fu Q."/>
            <person name="Gubbala S."/>
            <person name="Hirani K."/>
            <person name="Jayaseelan J.C."/>
            <person name="Lara F."/>
            <person name="Munidasa M."/>
            <person name="Palculict T."/>
            <person name="Patil S."/>
            <person name="Pu L.-L."/>
            <person name="Saada N."/>
            <person name="Tang L."/>
            <person name="Weissenberger G."/>
            <person name="Zhu Y."/>
            <person name="Hemphill L."/>
            <person name="Shang Y."/>
            <person name="Youmans B."/>
            <person name="Ayvaz T."/>
            <person name="Ross M."/>
            <person name="Santibanez J."/>
            <person name="Aqrawi P."/>
            <person name="Gross S."/>
            <person name="Joshi V."/>
            <person name="Fowler G."/>
            <person name="Nazareth L."/>
            <person name="Reid J."/>
            <person name="Worley K."/>
            <person name="Petrosino J."/>
            <person name="Highlander S."/>
            <person name="Gibbs R."/>
            <person name="Gibbs R."/>
        </authorList>
    </citation>
    <scope>NUCLEOTIDE SEQUENCE [LARGE SCALE GENOMIC DNA]</scope>
    <source>
        <strain evidence="10 11">ATCC 11563</strain>
    </source>
</reference>
<name>A0ABN0AAS7_AERVM</name>
<gene>
    <name evidence="10" type="primary">opu</name>
    <name evidence="10" type="ORF">HMPREF0061_0369</name>
</gene>
<dbReference type="InterPro" id="IPR058089">
    <property type="entry name" value="EgtUBC_SBD"/>
</dbReference>
<accession>A0ABN0AAS7</accession>
<feature type="transmembrane region" description="Helical" evidence="8">
    <location>
        <begin position="150"/>
        <end position="176"/>
    </location>
</feature>
<keyword evidence="4 8" id="KW-1133">Transmembrane helix</keyword>
<dbReference type="Pfam" id="PF00528">
    <property type="entry name" value="BPD_transp_1"/>
    <property type="match status" value="1"/>
</dbReference>
<evidence type="ECO:0000256" key="1">
    <source>
        <dbReference type="ARBA" id="ARBA00004141"/>
    </source>
</evidence>
<dbReference type="Proteomes" id="UP000003764">
    <property type="component" value="Unassembled WGS sequence"/>
</dbReference>
<feature type="transmembrane region" description="Helical" evidence="8">
    <location>
        <begin position="225"/>
        <end position="243"/>
    </location>
</feature>
<dbReference type="EC" id="3.6.3.32" evidence="10"/>
<comment type="caution">
    <text evidence="10">The sequence shown here is derived from an EMBL/GenBank/DDBJ whole genome shotgun (WGS) entry which is preliminary data.</text>
</comment>
<dbReference type="PANTHER" id="PTHR30177:SF4">
    <property type="entry name" value="OSMOPROTECTANT IMPORT PERMEASE PROTEIN OSMW"/>
    <property type="match status" value="1"/>
</dbReference>
<evidence type="ECO:0000256" key="5">
    <source>
        <dbReference type="ARBA" id="ARBA00023136"/>
    </source>
</evidence>
<dbReference type="Gene3D" id="3.40.190.10">
    <property type="entry name" value="Periplasmic binding protein-like II"/>
    <property type="match status" value="1"/>
</dbReference>
<evidence type="ECO:0000259" key="9">
    <source>
        <dbReference type="PROSITE" id="PS50928"/>
    </source>
</evidence>
<dbReference type="GO" id="GO:0016787">
    <property type="term" value="F:hydrolase activity"/>
    <property type="evidence" value="ECO:0007669"/>
    <property type="project" value="UniProtKB-KW"/>
</dbReference>
<comment type="similarity">
    <text evidence="6">In the C-terminal section; belongs to the OsmX family.</text>
</comment>
<dbReference type="SUPFAM" id="SSF161098">
    <property type="entry name" value="MetI-like"/>
    <property type="match status" value="1"/>
</dbReference>
<comment type="subcellular location">
    <subcellularLocation>
        <location evidence="8">Cell membrane</location>
        <topology evidence="8">Multi-pass membrane protein</topology>
    </subcellularLocation>
    <subcellularLocation>
        <location evidence="1">Membrane</location>
        <topology evidence="1">Multi-pass membrane protein</topology>
    </subcellularLocation>
</comment>
<comment type="similarity">
    <text evidence="7">In the N-terminal section; belongs to the binding-protein-dependent transport system permease family.</text>
</comment>
<evidence type="ECO:0000256" key="7">
    <source>
        <dbReference type="ARBA" id="ARBA00035652"/>
    </source>
</evidence>